<sequence>MVENIEENTGEMIEEISVLPARSGNKTVYLVVVEEPFSKRKKQQFVTRFLEQKPLGIELIGYEISNTAKIKSHRDAVDEANKGSKELYNIILPWHRVISIRNVTYTLPQ</sequence>
<comment type="caution">
    <text evidence="1">The sequence shown here is derived from an EMBL/GenBank/DDBJ whole genome shotgun (WGS) entry which is preliminary data.</text>
</comment>
<name>A0A0F9JB09_9ZZZZ</name>
<reference evidence="1" key="1">
    <citation type="journal article" date="2015" name="Nature">
        <title>Complex archaea that bridge the gap between prokaryotes and eukaryotes.</title>
        <authorList>
            <person name="Spang A."/>
            <person name="Saw J.H."/>
            <person name="Jorgensen S.L."/>
            <person name="Zaremba-Niedzwiedzka K."/>
            <person name="Martijn J."/>
            <person name="Lind A.E."/>
            <person name="van Eijk R."/>
            <person name="Schleper C."/>
            <person name="Guy L."/>
            <person name="Ettema T.J."/>
        </authorList>
    </citation>
    <scope>NUCLEOTIDE SEQUENCE</scope>
</reference>
<dbReference type="EMBL" id="LAZR01011873">
    <property type="protein sequence ID" value="KKM56173.1"/>
    <property type="molecule type" value="Genomic_DNA"/>
</dbReference>
<proteinExistence type="predicted"/>
<gene>
    <name evidence="1" type="ORF">LCGC14_1551990</name>
</gene>
<evidence type="ECO:0000313" key="1">
    <source>
        <dbReference type="EMBL" id="KKM56173.1"/>
    </source>
</evidence>
<dbReference type="AlphaFoldDB" id="A0A0F9JB09"/>
<accession>A0A0F9JB09</accession>
<organism evidence="1">
    <name type="scientific">marine sediment metagenome</name>
    <dbReference type="NCBI Taxonomy" id="412755"/>
    <lineage>
        <taxon>unclassified sequences</taxon>
        <taxon>metagenomes</taxon>
        <taxon>ecological metagenomes</taxon>
    </lineage>
</organism>
<protein>
    <submittedName>
        <fullName evidence="1">Uncharacterized protein</fullName>
    </submittedName>
</protein>